<keyword evidence="5" id="KW-0812">Transmembrane</keyword>
<evidence type="ECO:0000313" key="8">
    <source>
        <dbReference type="EMBL" id="TCV92708.1"/>
    </source>
</evidence>
<keyword evidence="5" id="KW-1133">Transmembrane helix</keyword>
<dbReference type="Pfam" id="PF02055">
    <property type="entry name" value="Glyco_hydro_30"/>
    <property type="match status" value="1"/>
</dbReference>
<dbReference type="GO" id="GO:0016020">
    <property type="term" value="C:membrane"/>
    <property type="evidence" value="ECO:0007669"/>
    <property type="project" value="GOC"/>
</dbReference>
<dbReference type="AlphaFoldDB" id="A0A4R3YMI9"/>
<reference evidence="8 9" key="1">
    <citation type="submission" date="2019-03" db="EMBL/GenBank/DDBJ databases">
        <title>Above-ground endophytic microbial communities from plants in different locations in the United States.</title>
        <authorList>
            <person name="Frank C."/>
        </authorList>
    </citation>
    <scope>NUCLEOTIDE SEQUENCE [LARGE SCALE GENOMIC DNA]</scope>
    <source>
        <strain evidence="8 9">LP_13_YM</strain>
    </source>
</reference>
<proteinExistence type="inferred from homology"/>
<dbReference type="Gene3D" id="2.60.40.1180">
    <property type="entry name" value="Golgi alpha-mannosidase II"/>
    <property type="match status" value="1"/>
</dbReference>
<evidence type="ECO:0000256" key="4">
    <source>
        <dbReference type="RuleBase" id="RU361188"/>
    </source>
</evidence>
<dbReference type="EMBL" id="SMCS01000006">
    <property type="protein sequence ID" value="TCV92708.1"/>
    <property type="molecule type" value="Genomic_DNA"/>
</dbReference>
<dbReference type="PRINTS" id="PR00843">
    <property type="entry name" value="GLHYDRLASE30"/>
</dbReference>
<protein>
    <submittedName>
        <fullName evidence="8">Glucosylceramidase</fullName>
    </submittedName>
</protein>
<dbReference type="InterPro" id="IPR001139">
    <property type="entry name" value="Glyco_hydro_30"/>
</dbReference>
<dbReference type="PANTHER" id="PTHR11069">
    <property type="entry name" value="GLUCOSYLCERAMIDASE"/>
    <property type="match status" value="1"/>
</dbReference>
<sequence length="529" mass="58766">MINATSAKDEGRSDSSRVAVVFIALIVLLTLAALFAPRFRQPTVEAKVAPSVRPIMPAVELWLSTADRRLKLMPQPDIEMSAQDSSPADVVIDVNAKYQTMTGFGAAMTDSSAWLLQNKLNALQRNALLHELYGPPPNLNLNMMRLTIGASDFSLKFYTLDDIPFGQTDPSLQHFNVAANLEDVIPTVREILSINPGLLIVASPWSAPAWMKTNENLIGGELLEQYESTYADYLVKYLDAYRGYGIPIFALTLQNEPRFTPITYPGMAMSAETRARIVAQYLGPKLAGRKPRTRILDWDHNWSHPEEPLSVLADPDASRYIDGVAWHCYEGSQHEQGRVHRAYPQKDTYITECSGGDWPLSMNGELLWFTRNLLVTGIRQWARGAIYWNLALDEDHGPHFGGCVACNGVIAIDSQTGSVSRNDEYYALAHFSRFVLPGAVRVSSTDTDADKGIANVAFRNAFDGSIVLVMVNINANARHVSVVEGRTRFEYTMPPESVATFVWNPDLVSAWIQRALGWLRGPLPPARLE</sequence>
<evidence type="ECO:0000259" key="7">
    <source>
        <dbReference type="Pfam" id="PF17189"/>
    </source>
</evidence>
<dbReference type="Pfam" id="PF17189">
    <property type="entry name" value="Glyco_hydro_30C"/>
    <property type="match status" value="1"/>
</dbReference>
<evidence type="ECO:0000259" key="6">
    <source>
        <dbReference type="Pfam" id="PF02055"/>
    </source>
</evidence>
<dbReference type="PANTHER" id="PTHR11069:SF23">
    <property type="entry name" value="LYSOSOMAL ACID GLUCOSYLCERAMIDASE"/>
    <property type="match status" value="1"/>
</dbReference>
<feature type="domain" description="Glycosyl hydrolase family 30 TIM-barrel" evidence="6">
    <location>
        <begin position="102"/>
        <end position="435"/>
    </location>
</feature>
<dbReference type="InterPro" id="IPR033452">
    <property type="entry name" value="GH30_C"/>
</dbReference>
<comment type="caution">
    <text evidence="8">The sequence shown here is derived from an EMBL/GenBank/DDBJ whole genome shotgun (WGS) entry which is preliminary data.</text>
</comment>
<feature type="transmembrane region" description="Helical" evidence="5">
    <location>
        <begin position="18"/>
        <end position="36"/>
    </location>
</feature>
<dbReference type="Proteomes" id="UP000295645">
    <property type="component" value="Unassembled WGS sequence"/>
</dbReference>
<dbReference type="GO" id="GO:0004348">
    <property type="term" value="F:glucosylceramidase activity"/>
    <property type="evidence" value="ECO:0007669"/>
    <property type="project" value="InterPro"/>
</dbReference>
<evidence type="ECO:0000256" key="2">
    <source>
        <dbReference type="ARBA" id="ARBA00022729"/>
    </source>
</evidence>
<keyword evidence="4" id="KW-0326">Glycosidase</keyword>
<keyword evidence="9" id="KW-1185">Reference proteome</keyword>
<evidence type="ECO:0000256" key="5">
    <source>
        <dbReference type="SAM" id="Phobius"/>
    </source>
</evidence>
<name>A0A4R3YMI9_9GAMM</name>
<keyword evidence="3 4" id="KW-0378">Hydrolase</keyword>
<dbReference type="InterPro" id="IPR017853">
    <property type="entry name" value="GH"/>
</dbReference>
<organism evidence="8 9">
    <name type="scientific">Luteibacter rhizovicinus</name>
    <dbReference type="NCBI Taxonomy" id="242606"/>
    <lineage>
        <taxon>Bacteria</taxon>
        <taxon>Pseudomonadati</taxon>
        <taxon>Pseudomonadota</taxon>
        <taxon>Gammaproteobacteria</taxon>
        <taxon>Lysobacterales</taxon>
        <taxon>Rhodanobacteraceae</taxon>
        <taxon>Luteibacter</taxon>
    </lineage>
</organism>
<feature type="domain" description="Glycosyl hydrolase family 30 beta sandwich" evidence="7">
    <location>
        <begin position="438"/>
        <end position="501"/>
    </location>
</feature>
<dbReference type="InterPro" id="IPR033453">
    <property type="entry name" value="Glyco_hydro_30_TIM-barrel"/>
</dbReference>
<accession>A0A4R3YMI9</accession>
<dbReference type="SUPFAM" id="SSF51445">
    <property type="entry name" value="(Trans)glycosidases"/>
    <property type="match status" value="1"/>
</dbReference>
<comment type="similarity">
    <text evidence="1 4">Belongs to the glycosyl hydrolase 30 family.</text>
</comment>
<dbReference type="Gene3D" id="3.20.20.80">
    <property type="entry name" value="Glycosidases"/>
    <property type="match status" value="1"/>
</dbReference>
<dbReference type="GO" id="GO:0006680">
    <property type="term" value="P:glucosylceramide catabolic process"/>
    <property type="evidence" value="ECO:0007669"/>
    <property type="project" value="TreeGrafter"/>
</dbReference>
<keyword evidence="5" id="KW-0472">Membrane</keyword>
<gene>
    <name evidence="8" type="ORF">EC912_10646</name>
</gene>
<evidence type="ECO:0000313" key="9">
    <source>
        <dbReference type="Proteomes" id="UP000295645"/>
    </source>
</evidence>
<evidence type="ECO:0000256" key="3">
    <source>
        <dbReference type="ARBA" id="ARBA00022801"/>
    </source>
</evidence>
<dbReference type="InterPro" id="IPR013780">
    <property type="entry name" value="Glyco_hydro_b"/>
</dbReference>
<evidence type="ECO:0000256" key="1">
    <source>
        <dbReference type="ARBA" id="ARBA00005382"/>
    </source>
</evidence>
<keyword evidence="2" id="KW-0732">Signal</keyword>